<dbReference type="EMBL" id="GBRH01230818">
    <property type="protein sequence ID" value="JAD67077.1"/>
    <property type="molecule type" value="Transcribed_RNA"/>
</dbReference>
<protein>
    <submittedName>
        <fullName evidence="1">Uncharacterized protein</fullName>
    </submittedName>
</protein>
<evidence type="ECO:0000313" key="1">
    <source>
        <dbReference type="EMBL" id="JAD67077.1"/>
    </source>
</evidence>
<proteinExistence type="predicted"/>
<reference evidence="1" key="1">
    <citation type="submission" date="2014-09" db="EMBL/GenBank/DDBJ databases">
        <authorList>
            <person name="Magalhaes I.L.F."/>
            <person name="Oliveira U."/>
            <person name="Santos F.R."/>
            <person name="Vidigal T.H.D.A."/>
            <person name="Brescovit A.D."/>
            <person name="Santos A.J."/>
        </authorList>
    </citation>
    <scope>NUCLEOTIDE SEQUENCE</scope>
    <source>
        <tissue evidence="1">Shoot tissue taken approximately 20 cm above the soil surface</tissue>
    </source>
</reference>
<sequence length="42" mass="4974">MFIFLQTFNNQCESEPSYAIFCYANISYWHHDIGSPAWISLK</sequence>
<dbReference type="AlphaFoldDB" id="A0A0A9C6E8"/>
<organism evidence="1">
    <name type="scientific">Arundo donax</name>
    <name type="common">Giant reed</name>
    <name type="synonym">Donax arundinaceus</name>
    <dbReference type="NCBI Taxonomy" id="35708"/>
    <lineage>
        <taxon>Eukaryota</taxon>
        <taxon>Viridiplantae</taxon>
        <taxon>Streptophyta</taxon>
        <taxon>Embryophyta</taxon>
        <taxon>Tracheophyta</taxon>
        <taxon>Spermatophyta</taxon>
        <taxon>Magnoliopsida</taxon>
        <taxon>Liliopsida</taxon>
        <taxon>Poales</taxon>
        <taxon>Poaceae</taxon>
        <taxon>PACMAD clade</taxon>
        <taxon>Arundinoideae</taxon>
        <taxon>Arundineae</taxon>
        <taxon>Arundo</taxon>
    </lineage>
</organism>
<accession>A0A0A9C6E8</accession>
<name>A0A0A9C6E8_ARUDO</name>
<reference evidence="1" key="2">
    <citation type="journal article" date="2015" name="Data Brief">
        <title>Shoot transcriptome of the giant reed, Arundo donax.</title>
        <authorList>
            <person name="Barrero R.A."/>
            <person name="Guerrero F.D."/>
            <person name="Moolhuijzen P."/>
            <person name="Goolsby J.A."/>
            <person name="Tidwell J."/>
            <person name="Bellgard S.E."/>
            <person name="Bellgard M.I."/>
        </authorList>
    </citation>
    <scope>NUCLEOTIDE SEQUENCE</scope>
    <source>
        <tissue evidence="1">Shoot tissue taken approximately 20 cm above the soil surface</tissue>
    </source>
</reference>